<name>A0A6H0ZVN9_9HYPH</name>
<dbReference type="Proteomes" id="UP000500870">
    <property type="component" value="Chromosome 3"/>
</dbReference>
<dbReference type="AlphaFoldDB" id="A0A6H0ZVN9"/>
<accession>A0A6H0ZVN9</accession>
<evidence type="ECO:0000313" key="1">
    <source>
        <dbReference type="EMBL" id="QIX24084.1"/>
    </source>
</evidence>
<organism evidence="1 2">
    <name type="scientific">Agrobacterium pusense</name>
    <dbReference type="NCBI Taxonomy" id="648995"/>
    <lineage>
        <taxon>Bacteria</taxon>
        <taxon>Pseudomonadati</taxon>
        <taxon>Pseudomonadota</taxon>
        <taxon>Alphaproteobacteria</taxon>
        <taxon>Hyphomicrobiales</taxon>
        <taxon>Rhizobiaceae</taxon>
        <taxon>Rhizobium/Agrobacterium group</taxon>
        <taxon>Agrobacterium</taxon>
    </lineage>
</organism>
<gene>
    <name evidence="1" type="ORF">FOB41_23505</name>
</gene>
<dbReference type="EMBL" id="CP050899">
    <property type="protein sequence ID" value="QIX24084.1"/>
    <property type="molecule type" value="Genomic_DNA"/>
</dbReference>
<reference evidence="1 2" key="1">
    <citation type="submission" date="2020-04" db="EMBL/GenBank/DDBJ databases">
        <title>FDA dAtabase for Regulatory Grade micrObial Sequences (FDA-ARGOS): Supporting development and validation of Infectious Disease Dx tests.</title>
        <authorList>
            <person name="Sciortino C."/>
            <person name="Tallon L."/>
            <person name="Sadzewicz L."/>
            <person name="Vavikolanu K."/>
            <person name="Mehta A."/>
            <person name="Aluvathingal J."/>
            <person name="Nadendla S."/>
            <person name="Nandy P."/>
            <person name="Geyer C."/>
            <person name="Yan Y."/>
            <person name="Sichtig H."/>
        </authorList>
    </citation>
    <scope>NUCLEOTIDE SEQUENCE [LARGE SCALE GENOMIC DNA]</scope>
    <source>
        <strain evidence="1 2">FDAARGOS_633</strain>
    </source>
</reference>
<sequence length="85" mass="9564">MRFQLLIAELTPILAGMAQQGRKSEVSQCERRELREAMVPGEPELIFTPRSDPDPRLVQLARLLGQQLARQNYAAQMNKRGSNGS</sequence>
<proteinExistence type="predicted"/>
<evidence type="ECO:0000313" key="2">
    <source>
        <dbReference type="Proteomes" id="UP000500870"/>
    </source>
</evidence>
<dbReference type="RefSeq" id="WP_162719287.1">
    <property type="nucleotide sequence ID" value="NZ_CP050899.1"/>
</dbReference>
<protein>
    <submittedName>
        <fullName evidence="1">Uncharacterized protein</fullName>
    </submittedName>
</protein>